<sequence length="151" mass="17994">MINSTEIPFPEDWDSTNAGAVNFYEKCLEYVEKSEDFNFILDMSLFFKIFGFLCILYMIVVNVMLFIYRDSYIFKRQCRTYFGGLLVGSLIISGDTYFLEIYYQHYPCIIHHLLTGIGYPLYLGSAGLIIIRYYKYYYKSQIAYFKSFFEF</sequence>
<evidence type="ECO:0000256" key="1">
    <source>
        <dbReference type="SAM" id="Phobius"/>
    </source>
</evidence>
<dbReference type="AlphaFoldDB" id="A0A1Y1XCY2"/>
<accession>A0A1Y1XCY2</accession>
<reference evidence="2 3" key="1">
    <citation type="submission" date="2016-08" db="EMBL/GenBank/DDBJ databases">
        <title>A Parts List for Fungal Cellulosomes Revealed by Comparative Genomics.</title>
        <authorList>
            <consortium name="DOE Joint Genome Institute"/>
            <person name="Haitjema C.H."/>
            <person name="Gilmore S.P."/>
            <person name="Henske J.K."/>
            <person name="Solomon K.V."/>
            <person name="De Groot R."/>
            <person name="Kuo A."/>
            <person name="Mondo S.J."/>
            <person name="Salamov A.A."/>
            <person name="Labutti K."/>
            <person name="Zhao Z."/>
            <person name="Chiniquy J."/>
            <person name="Barry K."/>
            <person name="Brewer H.M."/>
            <person name="Purvine S.O."/>
            <person name="Wright A.T."/>
            <person name="Boxma B."/>
            <person name="Van Alen T."/>
            <person name="Hackstein J.H."/>
            <person name="Baker S.E."/>
            <person name="Grigoriev I.V."/>
            <person name="O'Malley M.A."/>
        </authorList>
    </citation>
    <scope>NUCLEOTIDE SEQUENCE [LARGE SCALE GENOMIC DNA]</scope>
    <source>
        <strain evidence="2 3">S4</strain>
    </source>
</reference>
<keyword evidence="1" id="KW-0472">Membrane</keyword>
<feature type="non-terminal residue" evidence="2">
    <location>
        <position position="151"/>
    </location>
</feature>
<keyword evidence="1" id="KW-1133">Transmembrane helix</keyword>
<evidence type="ECO:0000313" key="2">
    <source>
        <dbReference type="EMBL" id="ORX83630.1"/>
    </source>
</evidence>
<reference evidence="2 3" key="2">
    <citation type="submission" date="2016-08" db="EMBL/GenBank/DDBJ databases">
        <title>Pervasive Adenine N6-methylation of Active Genes in Fungi.</title>
        <authorList>
            <consortium name="DOE Joint Genome Institute"/>
            <person name="Mondo S.J."/>
            <person name="Dannebaum R.O."/>
            <person name="Kuo R.C."/>
            <person name="Labutti K."/>
            <person name="Haridas S."/>
            <person name="Kuo A."/>
            <person name="Salamov A."/>
            <person name="Ahrendt S.R."/>
            <person name="Lipzen A."/>
            <person name="Sullivan W."/>
            <person name="Andreopoulos W.B."/>
            <person name="Clum A."/>
            <person name="Lindquist E."/>
            <person name="Daum C."/>
            <person name="Ramamoorthy G.K."/>
            <person name="Gryganskyi A."/>
            <person name="Culley D."/>
            <person name="Magnuson J.K."/>
            <person name="James T.Y."/>
            <person name="O'Malley M.A."/>
            <person name="Stajich J.E."/>
            <person name="Spatafora J.W."/>
            <person name="Visel A."/>
            <person name="Grigoriev I.V."/>
        </authorList>
    </citation>
    <scope>NUCLEOTIDE SEQUENCE [LARGE SCALE GENOMIC DNA]</scope>
    <source>
        <strain evidence="2 3">S4</strain>
    </source>
</reference>
<name>A0A1Y1XCY2_9FUNG</name>
<feature type="transmembrane region" description="Helical" evidence="1">
    <location>
        <begin position="80"/>
        <end position="103"/>
    </location>
</feature>
<feature type="transmembrane region" description="Helical" evidence="1">
    <location>
        <begin position="45"/>
        <end position="68"/>
    </location>
</feature>
<keyword evidence="3" id="KW-1185">Reference proteome</keyword>
<evidence type="ECO:0000313" key="3">
    <source>
        <dbReference type="Proteomes" id="UP000193944"/>
    </source>
</evidence>
<proteinExistence type="predicted"/>
<dbReference type="Proteomes" id="UP000193944">
    <property type="component" value="Unassembled WGS sequence"/>
</dbReference>
<feature type="transmembrane region" description="Helical" evidence="1">
    <location>
        <begin position="109"/>
        <end position="131"/>
    </location>
</feature>
<comment type="caution">
    <text evidence="2">The sequence shown here is derived from an EMBL/GenBank/DDBJ whole genome shotgun (WGS) entry which is preliminary data.</text>
</comment>
<dbReference type="EMBL" id="MCFG01000069">
    <property type="protein sequence ID" value="ORX83630.1"/>
    <property type="molecule type" value="Genomic_DNA"/>
</dbReference>
<keyword evidence="1" id="KW-0812">Transmembrane</keyword>
<gene>
    <name evidence="2" type="ORF">BCR32DRAFT_266855</name>
</gene>
<organism evidence="2 3">
    <name type="scientific">Anaeromyces robustus</name>
    <dbReference type="NCBI Taxonomy" id="1754192"/>
    <lineage>
        <taxon>Eukaryota</taxon>
        <taxon>Fungi</taxon>
        <taxon>Fungi incertae sedis</taxon>
        <taxon>Chytridiomycota</taxon>
        <taxon>Chytridiomycota incertae sedis</taxon>
        <taxon>Neocallimastigomycetes</taxon>
        <taxon>Neocallimastigales</taxon>
        <taxon>Neocallimastigaceae</taxon>
        <taxon>Anaeromyces</taxon>
    </lineage>
</organism>
<protein>
    <submittedName>
        <fullName evidence="2">Uncharacterized protein</fullName>
    </submittedName>
</protein>